<comment type="similarity">
    <text evidence="7">Belongs to the binding-protein-dependent transport system permease family.</text>
</comment>
<comment type="caution">
    <text evidence="10">The sequence shown here is derived from an EMBL/GenBank/DDBJ whole genome shotgun (WGS) entry which is preliminary data.</text>
</comment>
<feature type="transmembrane region" description="Helical" evidence="7">
    <location>
        <begin position="171"/>
        <end position="196"/>
    </location>
</feature>
<proteinExistence type="inferred from homology"/>
<evidence type="ECO:0000313" key="10">
    <source>
        <dbReference type="EMBL" id="MDQ0468559.1"/>
    </source>
</evidence>
<evidence type="ECO:0000256" key="3">
    <source>
        <dbReference type="ARBA" id="ARBA00022475"/>
    </source>
</evidence>
<feature type="region of interest" description="Disordered" evidence="8">
    <location>
        <begin position="1"/>
        <end position="22"/>
    </location>
</feature>
<evidence type="ECO:0000256" key="7">
    <source>
        <dbReference type="RuleBase" id="RU363032"/>
    </source>
</evidence>
<evidence type="ECO:0000256" key="6">
    <source>
        <dbReference type="ARBA" id="ARBA00023136"/>
    </source>
</evidence>
<evidence type="ECO:0000259" key="9">
    <source>
        <dbReference type="PROSITE" id="PS50928"/>
    </source>
</evidence>
<organism evidence="10 11">
    <name type="scientific">Labrys wisconsinensis</name>
    <dbReference type="NCBI Taxonomy" id="425677"/>
    <lineage>
        <taxon>Bacteria</taxon>
        <taxon>Pseudomonadati</taxon>
        <taxon>Pseudomonadota</taxon>
        <taxon>Alphaproteobacteria</taxon>
        <taxon>Hyphomicrobiales</taxon>
        <taxon>Xanthobacteraceae</taxon>
        <taxon>Labrys</taxon>
    </lineage>
</organism>
<keyword evidence="3" id="KW-1003">Cell membrane</keyword>
<gene>
    <name evidence="10" type="ORF">QO011_001559</name>
</gene>
<comment type="subcellular location">
    <subcellularLocation>
        <location evidence="1 7">Cell membrane</location>
        <topology evidence="1 7">Multi-pass membrane protein</topology>
    </subcellularLocation>
</comment>
<dbReference type="InterPro" id="IPR000515">
    <property type="entry name" value="MetI-like"/>
</dbReference>
<name>A0ABU0J2U8_9HYPH</name>
<feature type="transmembrane region" description="Helical" evidence="7">
    <location>
        <begin position="91"/>
        <end position="112"/>
    </location>
</feature>
<dbReference type="InterPro" id="IPR035906">
    <property type="entry name" value="MetI-like_sf"/>
</dbReference>
<dbReference type="PROSITE" id="PS50928">
    <property type="entry name" value="ABC_TM1"/>
    <property type="match status" value="1"/>
</dbReference>
<dbReference type="Pfam" id="PF00528">
    <property type="entry name" value="BPD_transp_1"/>
    <property type="match status" value="1"/>
</dbReference>
<accession>A0ABU0J2U8</accession>
<evidence type="ECO:0000256" key="5">
    <source>
        <dbReference type="ARBA" id="ARBA00022989"/>
    </source>
</evidence>
<sequence>MTIQAASVVGRTRTGAARPERRRPGPKIAPYVFIAPNVVLFGLFVFVPLVFALYISFHEWTLIGTPEFNGIRNYRRLLRDTQFWQSLGNTLVYTGATVPLSMGLGLALAMGLNRDLWARSILRSAYFLPVIVSNVVTAIMAAWMFNDNYGVINALLKSAGLPAVPWLSSTFWAPVSLIITTVWTRLGFCMVIYLAALQTVSPSYYEAATIDGATALQRFRHVTWPLLKPTTFLLLIINVIFSFQVFDLIYVMTNGGPGFSTTLIVQYIYRKAFIDSEMGYASAIGLVLFLLIVAFTAAQWRLNRRSESLI</sequence>
<evidence type="ECO:0000256" key="1">
    <source>
        <dbReference type="ARBA" id="ARBA00004651"/>
    </source>
</evidence>
<evidence type="ECO:0000256" key="2">
    <source>
        <dbReference type="ARBA" id="ARBA00022448"/>
    </source>
</evidence>
<keyword evidence="10" id="KW-0762">Sugar transport</keyword>
<evidence type="ECO:0000256" key="8">
    <source>
        <dbReference type="SAM" id="MobiDB-lite"/>
    </source>
</evidence>
<feature type="transmembrane region" description="Helical" evidence="7">
    <location>
        <begin position="232"/>
        <end position="253"/>
    </location>
</feature>
<keyword evidence="5 7" id="KW-1133">Transmembrane helix</keyword>
<feature type="transmembrane region" description="Helical" evidence="7">
    <location>
        <begin position="124"/>
        <end position="145"/>
    </location>
</feature>
<feature type="transmembrane region" description="Helical" evidence="7">
    <location>
        <begin position="278"/>
        <end position="298"/>
    </location>
</feature>
<feature type="domain" description="ABC transmembrane type-1" evidence="9">
    <location>
        <begin position="87"/>
        <end position="299"/>
    </location>
</feature>
<keyword evidence="2 7" id="KW-0813">Transport</keyword>
<dbReference type="Gene3D" id="1.10.3720.10">
    <property type="entry name" value="MetI-like"/>
    <property type="match status" value="1"/>
</dbReference>
<evidence type="ECO:0000256" key="4">
    <source>
        <dbReference type="ARBA" id="ARBA00022692"/>
    </source>
</evidence>
<dbReference type="SUPFAM" id="SSF161098">
    <property type="entry name" value="MetI-like"/>
    <property type="match status" value="1"/>
</dbReference>
<feature type="transmembrane region" description="Helical" evidence="7">
    <location>
        <begin position="28"/>
        <end position="55"/>
    </location>
</feature>
<keyword evidence="11" id="KW-1185">Reference proteome</keyword>
<keyword evidence="6 7" id="KW-0472">Membrane</keyword>
<dbReference type="PANTHER" id="PTHR30193">
    <property type="entry name" value="ABC TRANSPORTER PERMEASE PROTEIN"/>
    <property type="match status" value="1"/>
</dbReference>
<evidence type="ECO:0000313" key="11">
    <source>
        <dbReference type="Proteomes" id="UP001242480"/>
    </source>
</evidence>
<dbReference type="EMBL" id="JAUSVX010000002">
    <property type="protein sequence ID" value="MDQ0468559.1"/>
    <property type="molecule type" value="Genomic_DNA"/>
</dbReference>
<dbReference type="CDD" id="cd06261">
    <property type="entry name" value="TM_PBP2"/>
    <property type="match status" value="1"/>
</dbReference>
<dbReference type="PANTHER" id="PTHR30193:SF37">
    <property type="entry name" value="INNER MEMBRANE ABC TRANSPORTER PERMEASE PROTEIN YCJO"/>
    <property type="match status" value="1"/>
</dbReference>
<dbReference type="RefSeq" id="WP_307269932.1">
    <property type="nucleotide sequence ID" value="NZ_JAUSVX010000002.1"/>
</dbReference>
<protein>
    <submittedName>
        <fullName evidence="10">Multiple sugar transport system permease protein</fullName>
    </submittedName>
</protein>
<reference evidence="10 11" key="1">
    <citation type="submission" date="2023-07" db="EMBL/GenBank/DDBJ databases">
        <title>Genomic Encyclopedia of Type Strains, Phase IV (KMG-IV): sequencing the most valuable type-strain genomes for metagenomic binning, comparative biology and taxonomic classification.</title>
        <authorList>
            <person name="Goeker M."/>
        </authorList>
    </citation>
    <scope>NUCLEOTIDE SEQUENCE [LARGE SCALE GENOMIC DNA]</scope>
    <source>
        <strain evidence="10 11">DSM 19619</strain>
    </source>
</reference>
<dbReference type="Proteomes" id="UP001242480">
    <property type="component" value="Unassembled WGS sequence"/>
</dbReference>
<dbReference type="InterPro" id="IPR051393">
    <property type="entry name" value="ABC_transporter_permease"/>
</dbReference>
<keyword evidence="4 7" id="KW-0812">Transmembrane</keyword>